<reference evidence="1 2" key="1">
    <citation type="submission" date="2020-10" db="EMBL/GenBank/DDBJ databases">
        <title>Sequencing the genomes of 1000 actinobacteria strains.</title>
        <authorList>
            <person name="Klenk H.-P."/>
        </authorList>
    </citation>
    <scope>NUCLEOTIDE SEQUENCE [LARGE SCALE GENOMIC DNA]</scope>
    <source>
        <strain evidence="1 2">DSM 43748</strain>
    </source>
</reference>
<dbReference type="Gene3D" id="1.50.10.10">
    <property type="match status" value="1"/>
</dbReference>
<keyword evidence="2" id="KW-1185">Reference proteome</keyword>
<accession>A0ABR9KAK6</accession>
<gene>
    <name evidence="1" type="ORF">H4W81_001542</name>
</gene>
<evidence type="ECO:0000313" key="1">
    <source>
        <dbReference type="EMBL" id="MBE1558763.1"/>
    </source>
</evidence>
<dbReference type="Proteomes" id="UP000661607">
    <property type="component" value="Unassembled WGS sequence"/>
</dbReference>
<dbReference type="InterPro" id="IPR008928">
    <property type="entry name" value="6-hairpin_glycosidase_sf"/>
</dbReference>
<dbReference type="RefSeq" id="WP_192781459.1">
    <property type="nucleotide sequence ID" value="NZ_BAAASY010000037.1"/>
</dbReference>
<name>A0ABR9KAK6_9ACTN</name>
<sequence>MSCLDQDPVAQRSLQGCAPVTYYLDDIGFQATNEVAINWNSALAWLTAFADTIHRSDTTH</sequence>
<dbReference type="SUPFAM" id="SSF48208">
    <property type="entry name" value="Six-hairpin glycosidases"/>
    <property type="match status" value="1"/>
</dbReference>
<proteinExistence type="predicted"/>
<dbReference type="EMBL" id="JADBEF010000001">
    <property type="protein sequence ID" value="MBE1558763.1"/>
    <property type="molecule type" value="Genomic_DNA"/>
</dbReference>
<comment type="caution">
    <text evidence="1">The sequence shown here is derived from an EMBL/GenBank/DDBJ whole genome shotgun (WGS) entry which is preliminary data.</text>
</comment>
<dbReference type="InterPro" id="IPR012341">
    <property type="entry name" value="6hp_glycosidase-like_sf"/>
</dbReference>
<protein>
    <submittedName>
        <fullName evidence="1">Uncharacterized protein</fullName>
    </submittedName>
</protein>
<organism evidence="1 2">
    <name type="scientific">Nonomuraea africana</name>
    <dbReference type="NCBI Taxonomy" id="46171"/>
    <lineage>
        <taxon>Bacteria</taxon>
        <taxon>Bacillati</taxon>
        <taxon>Actinomycetota</taxon>
        <taxon>Actinomycetes</taxon>
        <taxon>Streptosporangiales</taxon>
        <taxon>Streptosporangiaceae</taxon>
        <taxon>Nonomuraea</taxon>
    </lineage>
</organism>
<evidence type="ECO:0000313" key="2">
    <source>
        <dbReference type="Proteomes" id="UP000661607"/>
    </source>
</evidence>